<dbReference type="InterPro" id="IPR013738">
    <property type="entry name" value="Beta_galactosidase_Trimer"/>
</dbReference>
<dbReference type="RefSeq" id="WP_016195951.1">
    <property type="nucleotide sequence ID" value="NZ_AQPN01000098.1"/>
</dbReference>
<dbReference type="GO" id="GO:0004565">
    <property type="term" value="F:beta-galactosidase activity"/>
    <property type="evidence" value="ECO:0007669"/>
    <property type="project" value="UniProtKB-EC"/>
</dbReference>
<dbReference type="Pfam" id="PF08532">
    <property type="entry name" value="Glyco_hydro_42M"/>
    <property type="match status" value="1"/>
</dbReference>
<dbReference type="PANTHER" id="PTHR36447">
    <property type="entry name" value="BETA-GALACTOSIDASE GANA"/>
    <property type="match status" value="1"/>
</dbReference>
<comment type="similarity">
    <text evidence="2">Belongs to the glycosyl hydrolase 42 family.</text>
</comment>
<sequence>MDSLLTAPEIGAEIFIEPGQTDQEIDTWFRRMKDLGLSVTRIRMFENYMHLEDGSWDFSLFDKAFLAAEKYGIAIYANLFPATTFDDVGGFKFPKTEENLHQIADYIKHLVTHFSTFPALYGWVPINEPGSGELPDDIFTQERFVAWKAQQIPAEYSSKGYTHFNFEEQRFLLKYNSWFLKWLIDEIRRYDSDRPIHVNNHAIFKNAAEYDFPEWRTFLSSLGGSAHASWHYGYFTRQKYALAMSANSEMLRSGAGGVIPWMMTELQGGNNTYSGISPMCPTRFETAQWLWTTIGSGSKGSIFWCLNPRLSGFEAGEWAMLDFQDQPSDRLLAASAVANTITANHALFASAMPIDSGIHVVYTRESMWIEQKLQIPGDLHEGRSIGGVIKSALGYFEALSDMGIHASFKEMGEFDFDQNNYSKQVIILAHQISIPSKYWEKIHRFVSLGGKLIVEGLTGYYDENAYCLLRAGFPFKELFGGEIKEFKVVAPLFDLRLSRPDLKLKAHLWQGSLHLTTAKVLGTTVNEAIDSQNIYENEVIASLKGHENEVIVSANRSGNEVIASWNAYGKGEVLWIPSLIGMGARITNDYTALTDLLYQELAPLLKHQPALFDQLQQDVIMKTMRSGNSYLFIIINKSTTIRWIKLKTPNLQKDPLIIYADQNGRMSAQNEIEIHSEETMVLKWDLDVSGF</sequence>
<dbReference type="Proteomes" id="UP000014174">
    <property type="component" value="Unassembled WGS sequence"/>
</dbReference>
<name>R9GQK2_9SPHI</name>
<evidence type="ECO:0000259" key="8">
    <source>
        <dbReference type="Pfam" id="PF02449"/>
    </source>
</evidence>
<evidence type="ECO:0000256" key="5">
    <source>
        <dbReference type="ARBA" id="ARBA00022801"/>
    </source>
</evidence>
<reference evidence="10 11" key="1">
    <citation type="journal article" date="2013" name="Genome Announc.">
        <title>Draft Genome Sequence of Arcticibacter svalbardensis Strain MN12-7T, a Member of the Family Sphingobacteriaceae Isolated from an Arctic Soil Sample.</title>
        <authorList>
            <person name="Shivaji S."/>
            <person name="Ara S."/>
            <person name="Prasad S."/>
            <person name="Manasa B.P."/>
            <person name="Begum Z."/>
            <person name="Singh A."/>
            <person name="Kumar Pinnaka A."/>
        </authorList>
    </citation>
    <scope>NUCLEOTIDE SEQUENCE [LARGE SCALE GENOMIC DNA]</scope>
    <source>
        <strain evidence="10 11">MN12-7</strain>
    </source>
</reference>
<evidence type="ECO:0000313" key="10">
    <source>
        <dbReference type="EMBL" id="EOR94107.1"/>
    </source>
</evidence>
<keyword evidence="7" id="KW-0326">Glycosidase</keyword>
<dbReference type="InterPro" id="IPR017853">
    <property type="entry name" value="GH"/>
</dbReference>
<proteinExistence type="inferred from homology"/>
<comment type="caution">
    <text evidence="10">The sequence shown here is derived from an EMBL/GenBank/DDBJ whole genome shotgun (WGS) entry which is preliminary data.</text>
</comment>
<keyword evidence="4" id="KW-0479">Metal-binding</keyword>
<dbReference type="InterPro" id="IPR003476">
    <property type="entry name" value="Glyco_hydro_42"/>
</dbReference>
<evidence type="ECO:0000259" key="9">
    <source>
        <dbReference type="Pfam" id="PF08532"/>
    </source>
</evidence>
<feature type="domain" description="Glycoside hydrolase family 42 N-terminal" evidence="8">
    <location>
        <begin position="143"/>
        <end position="330"/>
    </location>
</feature>
<dbReference type="CDD" id="cd03143">
    <property type="entry name" value="A4_beta-galactosidase_middle_domain"/>
    <property type="match status" value="1"/>
</dbReference>
<evidence type="ECO:0000256" key="1">
    <source>
        <dbReference type="ARBA" id="ARBA00001412"/>
    </source>
</evidence>
<dbReference type="SUPFAM" id="SSF52317">
    <property type="entry name" value="Class I glutamine amidotransferase-like"/>
    <property type="match status" value="1"/>
</dbReference>
<evidence type="ECO:0000256" key="2">
    <source>
        <dbReference type="ARBA" id="ARBA00005940"/>
    </source>
</evidence>
<dbReference type="GO" id="GO:0005975">
    <property type="term" value="P:carbohydrate metabolic process"/>
    <property type="evidence" value="ECO:0007669"/>
    <property type="project" value="InterPro"/>
</dbReference>
<evidence type="ECO:0000256" key="6">
    <source>
        <dbReference type="ARBA" id="ARBA00022833"/>
    </source>
</evidence>
<dbReference type="AlphaFoldDB" id="R9GQK2"/>
<evidence type="ECO:0000256" key="4">
    <source>
        <dbReference type="ARBA" id="ARBA00022723"/>
    </source>
</evidence>
<dbReference type="OrthoDB" id="9800974at2"/>
<dbReference type="GO" id="GO:0009341">
    <property type="term" value="C:beta-galactosidase complex"/>
    <property type="evidence" value="ECO:0007669"/>
    <property type="project" value="InterPro"/>
</dbReference>
<dbReference type="EC" id="3.2.1.23" evidence="3"/>
<dbReference type="Pfam" id="PF02449">
    <property type="entry name" value="Glyco_hydro_42"/>
    <property type="match status" value="1"/>
</dbReference>
<evidence type="ECO:0000256" key="3">
    <source>
        <dbReference type="ARBA" id="ARBA00012756"/>
    </source>
</evidence>
<dbReference type="Gene3D" id="3.20.20.80">
    <property type="entry name" value="Glycosidases"/>
    <property type="match status" value="1"/>
</dbReference>
<evidence type="ECO:0000256" key="7">
    <source>
        <dbReference type="ARBA" id="ARBA00023295"/>
    </source>
</evidence>
<evidence type="ECO:0000313" key="11">
    <source>
        <dbReference type="Proteomes" id="UP000014174"/>
    </source>
</evidence>
<dbReference type="InterPro" id="IPR029062">
    <property type="entry name" value="Class_I_gatase-like"/>
</dbReference>
<dbReference type="InterPro" id="IPR013529">
    <property type="entry name" value="Glyco_hydro_42_N"/>
</dbReference>
<protein>
    <recommendedName>
        <fullName evidence="3">beta-galactosidase</fullName>
        <ecNumber evidence="3">3.2.1.23</ecNumber>
    </recommendedName>
</protein>
<dbReference type="PATRIC" id="fig|1150600.3.peg.2693"/>
<dbReference type="PANTHER" id="PTHR36447:SF2">
    <property type="entry name" value="BETA-GALACTOSIDASE YESZ"/>
    <property type="match status" value="1"/>
</dbReference>
<accession>R9GQK2</accession>
<dbReference type="GO" id="GO:0046872">
    <property type="term" value="F:metal ion binding"/>
    <property type="evidence" value="ECO:0007669"/>
    <property type="project" value="UniProtKB-KW"/>
</dbReference>
<feature type="domain" description="Beta-galactosidase trimerisation" evidence="9">
    <location>
        <begin position="360"/>
        <end position="527"/>
    </location>
</feature>
<keyword evidence="5 10" id="KW-0378">Hydrolase</keyword>
<comment type="catalytic activity">
    <reaction evidence="1">
        <text>Hydrolysis of terminal non-reducing beta-D-galactose residues in beta-D-galactosides.</text>
        <dbReference type="EC" id="3.2.1.23"/>
    </reaction>
</comment>
<keyword evidence="6" id="KW-0862">Zinc</keyword>
<gene>
    <name evidence="10" type="ORF">ADIARSV_2720</name>
</gene>
<dbReference type="EMBL" id="AQPN01000098">
    <property type="protein sequence ID" value="EOR94107.1"/>
    <property type="molecule type" value="Genomic_DNA"/>
</dbReference>
<organism evidence="10 11">
    <name type="scientific">Arcticibacter svalbardensis MN12-7</name>
    <dbReference type="NCBI Taxonomy" id="1150600"/>
    <lineage>
        <taxon>Bacteria</taxon>
        <taxon>Pseudomonadati</taxon>
        <taxon>Bacteroidota</taxon>
        <taxon>Sphingobacteriia</taxon>
        <taxon>Sphingobacteriales</taxon>
        <taxon>Sphingobacteriaceae</taxon>
        <taxon>Arcticibacter</taxon>
    </lineage>
</organism>
<dbReference type="SUPFAM" id="SSF51445">
    <property type="entry name" value="(Trans)glycosidases"/>
    <property type="match status" value="1"/>
</dbReference>
<dbReference type="eggNOG" id="COG1874">
    <property type="taxonomic scope" value="Bacteria"/>
</dbReference>
<keyword evidence="11" id="KW-1185">Reference proteome</keyword>
<dbReference type="Gene3D" id="3.40.50.880">
    <property type="match status" value="1"/>
</dbReference>
<dbReference type="STRING" id="1150600.ADIARSV_2720"/>